<accession>A0A037ZKG0</accession>
<name>A0A037ZKG0_9RHOB</name>
<keyword evidence="3" id="KW-1185">Reference proteome</keyword>
<feature type="transmembrane region" description="Helical" evidence="1">
    <location>
        <begin position="47"/>
        <end position="70"/>
    </location>
</feature>
<keyword evidence="1" id="KW-0472">Membrane</keyword>
<sequence length="71" mass="7666">MELLVWAGAVLSLLGIGALVWCILQAVKARRERLEGEAMKARLQRVVVVNMAALFVSAIGLMMVVLGVFLA</sequence>
<proteinExistence type="predicted"/>
<protein>
    <submittedName>
        <fullName evidence="2">Uncharacterized protein</fullName>
    </submittedName>
</protein>
<organism evidence="2 3">
    <name type="scientific">Actibacterium mucosum KCTC 23349</name>
    <dbReference type="NCBI Taxonomy" id="1454373"/>
    <lineage>
        <taxon>Bacteria</taxon>
        <taxon>Pseudomonadati</taxon>
        <taxon>Pseudomonadota</taxon>
        <taxon>Alphaproteobacteria</taxon>
        <taxon>Rhodobacterales</taxon>
        <taxon>Roseobacteraceae</taxon>
        <taxon>Actibacterium</taxon>
    </lineage>
</organism>
<dbReference type="AlphaFoldDB" id="A0A037ZKG0"/>
<keyword evidence="1" id="KW-0812">Transmembrane</keyword>
<dbReference type="OrthoDB" id="7875737at2"/>
<comment type="caution">
    <text evidence="2">The sequence shown here is derived from an EMBL/GenBank/DDBJ whole genome shotgun (WGS) entry which is preliminary data.</text>
</comment>
<keyword evidence="1" id="KW-1133">Transmembrane helix</keyword>
<evidence type="ECO:0000313" key="3">
    <source>
        <dbReference type="Proteomes" id="UP000026249"/>
    </source>
</evidence>
<dbReference type="RefSeq" id="WP_035258192.1">
    <property type="nucleotide sequence ID" value="NZ_JFKE01000003.1"/>
</dbReference>
<evidence type="ECO:0000256" key="1">
    <source>
        <dbReference type="SAM" id="Phobius"/>
    </source>
</evidence>
<feature type="transmembrane region" description="Helical" evidence="1">
    <location>
        <begin position="6"/>
        <end position="27"/>
    </location>
</feature>
<dbReference type="Proteomes" id="UP000026249">
    <property type="component" value="Unassembled WGS sequence"/>
</dbReference>
<evidence type="ECO:0000313" key="2">
    <source>
        <dbReference type="EMBL" id="KAJ56037.1"/>
    </source>
</evidence>
<reference evidence="2 3" key="1">
    <citation type="submission" date="2014-03" db="EMBL/GenBank/DDBJ databases">
        <title>Draft Genome Sequence of Actibacterium mucosum KCTC 23349, a Marine Alphaproteobacterium with Complex Ionic Requirements Isolated from Mediterranean Seawater at Malvarrosa Beach, Valencia, Spain.</title>
        <authorList>
            <person name="Arahal D.R."/>
            <person name="Shao Z."/>
            <person name="Lai Q."/>
            <person name="Pujalte M.J."/>
        </authorList>
    </citation>
    <scope>NUCLEOTIDE SEQUENCE [LARGE SCALE GENOMIC DNA]</scope>
    <source>
        <strain evidence="2 3">KCTC 23349</strain>
    </source>
</reference>
<dbReference type="EMBL" id="JFKE01000003">
    <property type="protein sequence ID" value="KAJ56037.1"/>
    <property type="molecule type" value="Genomic_DNA"/>
</dbReference>
<dbReference type="STRING" id="1454373.ACMU_09755"/>
<gene>
    <name evidence="2" type="ORF">ACMU_09755</name>
</gene>